<organism evidence="3 4">
    <name type="scientific">Knufia fluminis</name>
    <dbReference type="NCBI Taxonomy" id="191047"/>
    <lineage>
        <taxon>Eukaryota</taxon>
        <taxon>Fungi</taxon>
        <taxon>Dikarya</taxon>
        <taxon>Ascomycota</taxon>
        <taxon>Pezizomycotina</taxon>
        <taxon>Eurotiomycetes</taxon>
        <taxon>Chaetothyriomycetidae</taxon>
        <taxon>Chaetothyriales</taxon>
        <taxon>Trichomeriaceae</taxon>
        <taxon>Knufia</taxon>
    </lineage>
</organism>
<protein>
    <submittedName>
        <fullName evidence="3">Uncharacterized protein</fullName>
    </submittedName>
</protein>
<evidence type="ECO:0000256" key="1">
    <source>
        <dbReference type="SAM" id="Coils"/>
    </source>
</evidence>
<feature type="region of interest" description="Disordered" evidence="2">
    <location>
        <begin position="119"/>
        <end position="144"/>
    </location>
</feature>
<evidence type="ECO:0000313" key="4">
    <source>
        <dbReference type="Proteomes" id="UP001316803"/>
    </source>
</evidence>
<comment type="caution">
    <text evidence="3">The sequence shown here is derived from an EMBL/GenBank/DDBJ whole genome shotgun (WGS) entry which is preliminary data.</text>
</comment>
<gene>
    <name evidence="3" type="ORF">OHC33_010287</name>
</gene>
<keyword evidence="1" id="KW-0175">Coiled coil</keyword>
<feature type="compositionally biased region" description="Polar residues" evidence="2">
    <location>
        <begin position="444"/>
        <end position="455"/>
    </location>
</feature>
<dbReference type="Proteomes" id="UP001316803">
    <property type="component" value="Unassembled WGS sequence"/>
</dbReference>
<evidence type="ECO:0000313" key="3">
    <source>
        <dbReference type="EMBL" id="KAK5948684.1"/>
    </source>
</evidence>
<feature type="compositionally biased region" description="Low complexity" evidence="2">
    <location>
        <begin position="63"/>
        <end position="73"/>
    </location>
</feature>
<name>A0AAN8E8D3_9EURO</name>
<feature type="region of interest" description="Disordered" evidence="2">
    <location>
        <begin position="439"/>
        <end position="468"/>
    </location>
</feature>
<evidence type="ECO:0000256" key="2">
    <source>
        <dbReference type="SAM" id="MobiDB-lite"/>
    </source>
</evidence>
<proteinExistence type="predicted"/>
<dbReference type="EMBL" id="JAKLMC020000044">
    <property type="protein sequence ID" value="KAK5948684.1"/>
    <property type="molecule type" value="Genomic_DNA"/>
</dbReference>
<feature type="coiled-coil region" evidence="1">
    <location>
        <begin position="208"/>
        <end position="275"/>
    </location>
</feature>
<feature type="compositionally biased region" description="Low complexity" evidence="2">
    <location>
        <begin position="553"/>
        <end position="564"/>
    </location>
</feature>
<accession>A0AAN8E8D3</accession>
<feature type="compositionally biased region" description="Polar residues" evidence="2">
    <location>
        <begin position="126"/>
        <end position="144"/>
    </location>
</feature>
<feature type="region of interest" description="Disordered" evidence="2">
    <location>
        <begin position="1"/>
        <end position="78"/>
    </location>
</feature>
<reference evidence="3 4" key="1">
    <citation type="submission" date="2022-12" db="EMBL/GenBank/DDBJ databases">
        <title>Genomic features and morphological characterization of a novel Knufia sp. strain isolated from spacecraft assembly facility.</title>
        <authorList>
            <person name="Teixeira M."/>
            <person name="Chander A.M."/>
            <person name="Stajich J.E."/>
            <person name="Venkateswaran K."/>
        </authorList>
    </citation>
    <scope>NUCLEOTIDE SEQUENCE [LARGE SCALE GENOMIC DNA]</scope>
    <source>
        <strain evidence="3 4">FJI-L2-BK-P2</strain>
    </source>
</reference>
<sequence>MQRSIIERVFPKPKRPLLPQYDETASSYHDEEHHYSITSTPGLHPDSHTSKQSTSKSSRRSSHGSQSKSQSRSQLQPAPLSASIIHHDDPFLAIDRAAATLQRTIQSLLDFQSQALSGRHQEETDAASTQRSISPSLSRTGLSTTTHDFGISVVGTVPIRQPRQKNPTLRSTRRSIVKSMQEFAALKEEELKITQDETSHRRTALAKATDLETKREAVQHEIHTLQERSSGHDANNLRSEAQSVEQEIHELEGRLMELKARHRHLVHRATQLENTAASELSSYEGTLALIDKDTRSFLTRPPVKQSLGPRNLAHRVEGQDMYALRPERRTLELAKEQWAGELDLLQTHSSDIEREKQALLDGAEMWKETIQKIDHFEHNLRLRMKEGSGSSSDIVTDLDSTVHFLQAKLSQAESQHWTLLFCAIGAELEAFRQARALLVPGETPPTSDGYATNGISDRRSHTEEEDSDVPHADLLGAQSPELTSSHLNQPNHNNNDLEQSLIEHDHQDSRATDTASSNESLQATLHAFPPSAALSASVPTSRDNHNRDHKRTSSASASASASPSNQLPTRRLTRYSESEDDDPGPDFLVSH</sequence>
<dbReference type="AlphaFoldDB" id="A0AAN8E8D3"/>
<feature type="compositionally biased region" description="Basic and acidic residues" evidence="2">
    <location>
        <begin position="1"/>
        <end position="10"/>
    </location>
</feature>
<keyword evidence="4" id="KW-1185">Reference proteome</keyword>
<feature type="region of interest" description="Disordered" evidence="2">
    <location>
        <begin position="532"/>
        <end position="591"/>
    </location>
</feature>